<evidence type="ECO:0008006" key="4">
    <source>
        <dbReference type="Google" id="ProtNLM"/>
    </source>
</evidence>
<dbReference type="EMBL" id="FUXE01000028">
    <property type="protein sequence ID" value="SJZ99537.1"/>
    <property type="molecule type" value="Genomic_DNA"/>
</dbReference>
<dbReference type="Proteomes" id="UP000190121">
    <property type="component" value="Unassembled WGS sequence"/>
</dbReference>
<dbReference type="RefSeq" id="WP_078737590.1">
    <property type="nucleotide sequence ID" value="NZ_FUXE01000028.1"/>
</dbReference>
<dbReference type="NCBIfam" id="NF012200">
    <property type="entry name" value="choice_anch_D"/>
    <property type="match status" value="1"/>
</dbReference>
<name>A0A1T4Q7G8_9PORP</name>
<dbReference type="OrthoDB" id="1419485at2"/>
<reference evidence="3" key="1">
    <citation type="submission" date="2017-02" db="EMBL/GenBank/DDBJ databases">
        <authorList>
            <person name="Varghese N."/>
            <person name="Submissions S."/>
        </authorList>
    </citation>
    <scope>NUCLEOTIDE SEQUENCE [LARGE SCALE GENOMIC DNA]</scope>
    <source>
        <strain evidence="3">ATCC 51356</strain>
    </source>
</reference>
<keyword evidence="1" id="KW-0732">Signal</keyword>
<sequence length="394" mass="42216">MMKQTKRILLPLAMLLAVAVGLVSCGPDLKKEQEPKNPSIEVNPVSVDFGSVKLNEPAKKEITITGKELADVIKLSLEGANASSFSLNVNELAKEGGKVEVTAKTDSEGDFAAVLKVVSGSISKEVALKSKVVSEGNNDSEVKFSTGEPITELVMDVKFPANYSGLEKANNLYINAKGGAEGEAVELSIEGPDANLFKLSSTKIEDKKKKGTPSGVTTLVFNAQKAGDFKAEVVARYASKTHRLPIKATVVVGKADEIILVEPPLPASNIKANLFGKDLPNGATIKVHTVMVNEGSEYVPKVDLEIPSGAPYRAQASYQKNFQNALQWCMGSACFGQPGDVNPFVYEGGISPGKHHLAFHFPIDELVSGYKNKVTFSFSNGTDSYVLYIEFDVD</sequence>
<organism evidence="2 3">
    <name type="scientific">Porphyromonas circumdentaria</name>
    <dbReference type="NCBI Taxonomy" id="29524"/>
    <lineage>
        <taxon>Bacteria</taxon>
        <taxon>Pseudomonadati</taxon>
        <taxon>Bacteroidota</taxon>
        <taxon>Bacteroidia</taxon>
        <taxon>Bacteroidales</taxon>
        <taxon>Porphyromonadaceae</taxon>
        <taxon>Porphyromonas</taxon>
    </lineage>
</organism>
<dbReference type="STRING" id="29524.SAMN02745171_01724"/>
<gene>
    <name evidence="2" type="ORF">SAMN02745171_01724</name>
</gene>
<dbReference type="PROSITE" id="PS51257">
    <property type="entry name" value="PROKAR_LIPOPROTEIN"/>
    <property type="match status" value="1"/>
</dbReference>
<evidence type="ECO:0000313" key="3">
    <source>
        <dbReference type="Proteomes" id="UP000190121"/>
    </source>
</evidence>
<proteinExistence type="predicted"/>
<feature type="signal peptide" evidence="1">
    <location>
        <begin position="1"/>
        <end position="19"/>
    </location>
</feature>
<protein>
    <recommendedName>
        <fullName evidence="4">Lipoprotein</fullName>
    </recommendedName>
</protein>
<evidence type="ECO:0000313" key="2">
    <source>
        <dbReference type="EMBL" id="SJZ99537.1"/>
    </source>
</evidence>
<accession>A0A1T4Q7G8</accession>
<feature type="chain" id="PRO_5012730182" description="Lipoprotein" evidence="1">
    <location>
        <begin position="20"/>
        <end position="394"/>
    </location>
</feature>
<keyword evidence="3" id="KW-1185">Reference proteome</keyword>
<dbReference type="AlphaFoldDB" id="A0A1T4Q7G8"/>
<evidence type="ECO:0000256" key="1">
    <source>
        <dbReference type="SAM" id="SignalP"/>
    </source>
</evidence>